<dbReference type="InterPro" id="IPR036397">
    <property type="entry name" value="RNaseH_sf"/>
</dbReference>
<dbReference type="InterPro" id="IPR012337">
    <property type="entry name" value="RNaseH-like_sf"/>
</dbReference>
<dbReference type="GO" id="GO:0015074">
    <property type="term" value="P:DNA integration"/>
    <property type="evidence" value="ECO:0007669"/>
    <property type="project" value="InterPro"/>
</dbReference>
<protein>
    <recommendedName>
        <fullName evidence="7">Integrase catalytic domain-containing protein</fullName>
    </recommendedName>
</protein>
<dbReference type="Gene3D" id="3.10.10.10">
    <property type="entry name" value="HIV Type 1 Reverse Transcriptase, subunit A, domain 1"/>
    <property type="match status" value="1"/>
</dbReference>
<dbReference type="PANTHER" id="PTHR37984:SF5">
    <property type="entry name" value="PROTEIN NYNRIN-LIKE"/>
    <property type="match status" value="1"/>
</dbReference>
<reference evidence="9" key="1">
    <citation type="submission" date="2017-03" db="EMBL/GenBank/DDBJ databases">
        <title>Phytopthora megakarya and P. palmivora, two closely related causual agents of cacao black pod achieved similar genome size and gene model numbers by different mechanisms.</title>
        <authorList>
            <person name="Ali S."/>
            <person name="Shao J."/>
            <person name="Larry D.J."/>
            <person name="Kronmiller B."/>
            <person name="Shen D."/>
            <person name="Strem M.D."/>
            <person name="Melnick R.L."/>
            <person name="Guiltinan M.J."/>
            <person name="Tyler B.M."/>
            <person name="Meinhardt L.W."/>
            <person name="Bailey B.A."/>
        </authorList>
    </citation>
    <scope>NUCLEOTIDE SEQUENCE [LARGE SCALE GENOMIC DNA]</scope>
    <source>
        <strain evidence="9">zdho120</strain>
    </source>
</reference>
<dbReference type="InterPro" id="IPR043128">
    <property type="entry name" value="Rev_trsase/Diguanyl_cyclase"/>
</dbReference>
<dbReference type="Proteomes" id="UP000198211">
    <property type="component" value="Unassembled WGS sequence"/>
</dbReference>
<dbReference type="InterPro" id="IPR001584">
    <property type="entry name" value="Integrase_cat-core"/>
</dbReference>
<name>A0A225WIT1_9STRA</name>
<dbReference type="EMBL" id="NBNE01000802">
    <property type="protein sequence ID" value="OWZ17158.1"/>
    <property type="molecule type" value="Genomic_DNA"/>
</dbReference>
<dbReference type="GO" id="GO:0004519">
    <property type="term" value="F:endonuclease activity"/>
    <property type="evidence" value="ECO:0007669"/>
    <property type="project" value="UniProtKB-KW"/>
</dbReference>
<keyword evidence="2" id="KW-0548">Nucleotidyltransferase</keyword>
<dbReference type="OrthoDB" id="121795at2759"/>
<dbReference type="SUPFAM" id="SSF56672">
    <property type="entry name" value="DNA/RNA polymerases"/>
    <property type="match status" value="1"/>
</dbReference>
<keyword evidence="3" id="KW-0540">Nuclease</keyword>
<dbReference type="PANTHER" id="PTHR37984">
    <property type="entry name" value="PROTEIN CBG26694"/>
    <property type="match status" value="1"/>
</dbReference>
<proteinExistence type="predicted"/>
<feature type="domain" description="Integrase catalytic" evidence="7">
    <location>
        <begin position="441"/>
        <end position="555"/>
    </location>
</feature>
<dbReference type="GO" id="GO:0016787">
    <property type="term" value="F:hydrolase activity"/>
    <property type="evidence" value="ECO:0007669"/>
    <property type="project" value="UniProtKB-KW"/>
</dbReference>
<dbReference type="Gene3D" id="3.30.70.270">
    <property type="match status" value="2"/>
</dbReference>
<evidence type="ECO:0000256" key="6">
    <source>
        <dbReference type="ARBA" id="ARBA00022918"/>
    </source>
</evidence>
<evidence type="ECO:0000313" key="8">
    <source>
        <dbReference type="EMBL" id="OWZ17158.1"/>
    </source>
</evidence>
<dbReference type="GO" id="GO:0003676">
    <property type="term" value="F:nucleic acid binding"/>
    <property type="evidence" value="ECO:0007669"/>
    <property type="project" value="InterPro"/>
</dbReference>
<organism evidence="8 9">
    <name type="scientific">Phytophthora megakarya</name>
    <dbReference type="NCBI Taxonomy" id="4795"/>
    <lineage>
        <taxon>Eukaryota</taxon>
        <taxon>Sar</taxon>
        <taxon>Stramenopiles</taxon>
        <taxon>Oomycota</taxon>
        <taxon>Peronosporomycetes</taxon>
        <taxon>Peronosporales</taxon>
        <taxon>Peronosporaceae</taxon>
        <taxon>Phytophthora</taxon>
    </lineage>
</organism>
<keyword evidence="4" id="KW-0255">Endonuclease</keyword>
<evidence type="ECO:0000313" key="9">
    <source>
        <dbReference type="Proteomes" id="UP000198211"/>
    </source>
</evidence>
<keyword evidence="9" id="KW-1185">Reference proteome</keyword>
<evidence type="ECO:0000256" key="3">
    <source>
        <dbReference type="ARBA" id="ARBA00022722"/>
    </source>
</evidence>
<keyword evidence="5" id="KW-0378">Hydrolase</keyword>
<evidence type="ECO:0000256" key="4">
    <source>
        <dbReference type="ARBA" id="ARBA00022759"/>
    </source>
</evidence>
<dbReference type="InterPro" id="IPR043502">
    <property type="entry name" value="DNA/RNA_pol_sf"/>
</dbReference>
<comment type="caution">
    <text evidence="8">The sequence shown here is derived from an EMBL/GenBank/DDBJ whole genome shotgun (WGS) entry which is preliminary data.</text>
</comment>
<dbReference type="Pfam" id="PF17917">
    <property type="entry name" value="RT_RNaseH"/>
    <property type="match status" value="1"/>
</dbReference>
<evidence type="ECO:0000256" key="1">
    <source>
        <dbReference type="ARBA" id="ARBA00022679"/>
    </source>
</evidence>
<keyword evidence="6" id="KW-0695">RNA-directed DNA polymerase</keyword>
<dbReference type="InterPro" id="IPR050951">
    <property type="entry name" value="Retrovirus_Pol_polyprotein"/>
</dbReference>
<keyword evidence="1" id="KW-0808">Transferase</keyword>
<evidence type="ECO:0000256" key="5">
    <source>
        <dbReference type="ARBA" id="ARBA00022801"/>
    </source>
</evidence>
<dbReference type="InterPro" id="IPR041373">
    <property type="entry name" value="RT_RNaseH"/>
</dbReference>
<sequence>MGPAAVPVAGATPNLASVINNVEGAGFWQLLLHESRQQLFSPVTEDGVFTRTRVPQGACDSALHFQFQMQSCFQEMLYTAVLIWINDILLFAKSRVDYLVKLEQFFVVLRERSQAQCTEVPFVCSQCPLIVAGQEVKHDPSRLEALVNMALPHTAAALQQFLCEANWVRDTVVDFARVFAPLQTKLETVMARRGRRWQQLTGVDLAWTEEERRAFKDATTALTHSSPVQYPYKAVTINFFVTLARRVEQTHQLLVCQGDIFTHSELNWSVADKEAYPTVAACTNLAYFLERRAGFRIFCDHANLIHIFTPHREERQHIRGKFQEWAIRLSGFRYFIEHLSDEPHVWADLVSRWAQLSPTPTAVHRVATRQEVERFPLRSLQDDGIIQVDDRPWVPGDAEAFIDHQLIEGHCGPPWTPWQCLLCKHVKGEHLLLRKCQEHEMATKQHECLHVDYCFLDERYGDARYVLVLKDELTHYTELGACYSPTSLVVGTAILDWHEPFGLPETWISDNGSHFKSELMLALATLLQVTHRFIPVYTPWINGTVERVNRDLLQV</sequence>
<dbReference type="Gene3D" id="3.30.420.10">
    <property type="entry name" value="Ribonuclease H-like superfamily/Ribonuclease H"/>
    <property type="match status" value="1"/>
</dbReference>
<evidence type="ECO:0000256" key="2">
    <source>
        <dbReference type="ARBA" id="ARBA00022695"/>
    </source>
</evidence>
<gene>
    <name evidence="8" type="ORF">PHMEG_0008935</name>
</gene>
<dbReference type="SUPFAM" id="SSF53098">
    <property type="entry name" value="Ribonuclease H-like"/>
    <property type="match status" value="1"/>
</dbReference>
<dbReference type="GO" id="GO:0003964">
    <property type="term" value="F:RNA-directed DNA polymerase activity"/>
    <property type="evidence" value="ECO:0007669"/>
    <property type="project" value="UniProtKB-KW"/>
</dbReference>
<accession>A0A225WIT1</accession>
<dbReference type="AlphaFoldDB" id="A0A225WIT1"/>
<dbReference type="PROSITE" id="PS50994">
    <property type="entry name" value="INTEGRASE"/>
    <property type="match status" value="1"/>
</dbReference>
<evidence type="ECO:0000259" key="7">
    <source>
        <dbReference type="PROSITE" id="PS50994"/>
    </source>
</evidence>